<sequence>MLISLIQAVSKDILKNVAHFQPASQPKITCDHTSPGAPHACSPP</sequence>
<evidence type="ECO:0000256" key="1">
    <source>
        <dbReference type="SAM" id="MobiDB-lite"/>
    </source>
</evidence>
<gene>
    <name evidence="2" type="primary">Nfu_g_1_025767</name>
</gene>
<accession>A0A1A8CIX4</accession>
<feature type="region of interest" description="Disordered" evidence="1">
    <location>
        <begin position="25"/>
        <end position="44"/>
    </location>
</feature>
<proteinExistence type="predicted"/>
<dbReference type="AlphaFoldDB" id="A0A1A8CIX4"/>
<organism evidence="2">
    <name type="scientific">Nothobranchius kadleci</name>
    <name type="common">African annual killifish</name>
    <dbReference type="NCBI Taxonomy" id="1051664"/>
    <lineage>
        <taxon>Eukaryota</taxon>
        <taxon>Metazoa</taxon>
        <taxon>Chordata</taxon>
        <taxon>Craniata</taxon>
        <taxon>Vertebrata</taxon>
        <taxon>Euteleostomi</taxon>
        <taxon>Actinopterygii</taxon>
        <taxon>Neopterygii</taxon>
        <taxon>Teleostei</taxon>
        <taxon>Neoteleostei</taxon>
        <taxon>Acanthomorphata</taxon>
        <taxon>Ovalentaria</taxon>
        <taxon>Atherinomorphae</taxon>
        <taxon>Cyprinodontiformes</taxon>
        <taxon>Nothobranchiidae</taxon>
        <taxon>Nothobranchius</taxon>
    </lineage>
</organism>
<feature type="non-terminal residue" evidence="2">
    <location>
        <position position="44"/>
    </location>
</feature>
<reference evidence="2" key="1">
    <citation type="submission" date="2016-05" db="EMBL/GenBank/DDBJ databases">
        <authorList>
            <person name="Lavstsen T."/>
            <person name="Jespersen J.S."/>
        </authorList>
    </citation>
    <scope>NUCLEOTIDE SEQUENCE</scope>
    <source>
        <tissue evidence="2">Brain</tissue>
    </source>
</reference>
<protein>
    <submittedName>
        <fullName evidence="2">Uncharacterized protein</fullName>
    </submittedName>
</protein>
<reference evidence="2" key="2">
    <citation type="submission" date="2016-06" db="EMBL/GenBank/DDBJ databases">
        <title>The genome of a short-lived fish provides insights into sex chromosome evolution and the genetic control of aging.</title>
        <authorList>
            <person name="Reichwald K."/>
            <person name="Felder M."/>
            <person name="Petzold A."/>
            <person name="Koch P."/>
            <person name="Groth M."/>
            <person name="Platzer M."/>
        </authorList>
    </citation>
    <scope>NUCLEOTIDE SEQUENCE</scope>
    <source>
        <tissue evidence="2">Brain</tissue>
    </source>
</reference>
<dbReference type="EMBL" id="HADZ01014774">
    <property type="protein sequence ID" value="SBP78715.1"/>
    <property type="molecule type" value="Transcribed_RNA"/>
</dbReference>
<name>A0A1A8CIX4_NOTKA</name>
<evidence type="ECO:0000313" key="2">
    <source>
        <dbReference type="EMBL" id="SBP78715.1"/>
    </source>
</evidence>